<organism evidence="1 2">
    <name type="scientific">Salinisphaera orenii YIM 95161</name>
    <dbReference type="NCBI Taxonomy" id="1051139"/>
    <lineage>
        <taxon>Bacteria</taxon>
        <taxon>Pseudomonadati</taxon>
        <taxon>Pseudomonadota</taxon>
        <taxon>Gammaproteobacteria</taxon>
        <taxon>Salinisphaerales</taxon>
        <taxon>Salinisphaeraceae</taxon>
        <taxon>Salinisphaera</taxon>
    </lineage>
</organism>
<evidence type="ECO:0000313" key="1">
    <source>
        <dbReference type="EMBL" id="ROO25891.1"/>
    </source>
</evidence>
<reference evidence="1 2" key="1">
    <citation type="submission" date="2013-10" db="EMBL/GenBank/DDBJ databases">
        <title>Salinisphaera halophila YIM 95161 Genome Sequencing.</title>
        <authorList>
            <person name="Lai Q."/>
            <person name="Li C."/>
            <person name="Shao Z."/>
        </authorList>
    </citation>
    <scope>NUCLEOTIDE SEQUENCE [LARGE SCALE GENOMIC DNA]</scope>
    <source>
        <strain evidence="1 2">YIM 95161</strain>
    </source>
</reference>
<dbReference type="RefSeq" id="WP_184947698.1">
    <property type="nucleotide sequence ID" value="NZ_AYKF01000108.1"/>
</dbReference>
<dbReference type="SFLD" id="SFLDS00003">
    <property type="entry name" value="Haloacid_Dehalogenase"/>
    <property type="match status" value="1"/>
</dbReference>
<accession>A0A423PK01</accession>
<dbReference type="AlphaFoldDB" id="A0A423PK01"/>
<name>A0A423PK01_9GAMM</name>
<dbReference type="PANTHER" id="PTHR43611">
    <property type="entry name" value="ALPHA-D-GLUCOSE 1-PHOSPHATE PHOSPHATASE"/>
    <property type="match status" value="1"/>
</dbReference>
<dbReference type="Gene3D" id="3.40.50.1000">
    <property type="entry name" value="HAD superfamily/HAD-like"/>
    <property type="match status" value="1"/>
</dbReference>
<dbReference type="PANTHER" id="PTHR43611:SF3">
    <property type="entry name" value="FLAVIN MONONUCLEOTIDE HYDROLASE 1, CHLOROPLATIC"/>
    <property type="match status" value="1"/>
</dbReference>
<evidence type="ECO:0000313" key="2">
    <source>
        <dbReference type="Proteomes" id="UP000285123"/>
    </source>
</evidence>
<gene>
    <name evidence="1" type="ORF">SAHL_13580</name>
</gene>
<proteinExistence type="predicted"/>
<comment type="caution">
    <text evidence="1">The sequence shown here is derived from an EMBL/GenBank/DDBJ whole genome shotgun (WGS) entry which is preliminary data.</text>
</comment>
<dbReference type="InterPro" id="IPR023198">
    <property type="entry name" value="PGP-like_dom2"/>
</dbReference>
<dbReference type="SUPFAM" id="SSF56784">
    <property type="entry name" value="HAD-like"/>
    <property type="match status" value="1"/>
</dbReference>
<dbReference type="Proteomes" id="UP000285123">
    <property type="component" value="Unassembled WGS sequence"/>
</dbReference>
<evidence type="ECO:0008006" key="3">
    <source>
        <dbReference type="Google" id="ProtNLM"/>
    </source>
</evidence>
<dbReference type="Gene3D" id="1.10.150.240">
    <property type="entry name" value="Putative phosphatase, domain 2"/>
    <property type="match status" value="1"/>
</dbReference>
<dbReference type="PRINTS" id="PR00413">
    <property type="entry name" value="HADHALOGNASE"/>
</dbReference>
<dbReference type="Pfam" id="PF00702">
    <property type="entry name" value="Hydrolase"/>
    <property type="match status" value="1"/>
</dbReference>
<dbReference type="InterPro" id="IPR036412">
    <property type="entry name" value="HAD-like_sf"/>
</dbReference>
<dbReference type="InterPro" id="IPR023214">
    <property type="entry name" value="HAD_sf"/>
</dbReference>
<dbReference type="EMBL" id="AYKF01000108">
    <property type="protein sequence ID" value="ROO25891.1"/>
    <property type="molecule type" value="Genomic_DNA"/>
</dbReference>
<dbReference type="SFLD" id="SFLDG01129">
    <property type="entry name" value="C1.5:_HAD__Beta-PGM__Phosphata"/>
    <property type="match status" value="1"/>
</dbReference>
<dbReference type="NCBIfam" id="TIGR01509">
    <property type="entry name" value="HAD-SF-IA-v3"/>
    <property type="match status" value="1"/>
</dbReference>
<sequence>MTDSIDWLVFDLGGVLVDVAPPADTLTDLAARSDTAVERLAPLLRERFKARPFSLAERFQVGELNARAFHAALNRELTTPLDFDTLTAALERMLRGEKTDTAALVARLGRCHRLACYSNTNAVHWRCIAREFGFFAHLDRAFASQEVGYAKPDPRGFAAVAAALGAAPGACLLIDDRRINVEGARAAGWQALVFHDATALEADLAALGVSAPAAA</sequence>
<protein>
    <recommendedName>
        <fullName evidence="3">Haloacid dehalogenase</fullName>
    </recommendedName>
</protein>
<dbReference type="InterPro" id="IPR006439">
    <property type="entry name" value="HAD-SF_hydro_IA"/>
</dbReference>